<dbReference type="Pfam" id="PF21948">
    <property type="entry name" value="LplA-B_cat"/>
    <property type="match status" value="1"/>
</dbReference>
<dbReference type="GO" id="GO:0009249">
    <property type="term" value="P:protein lipoylation"/>
    <property type="evidence" value="ECO:0007669"/>
    <property type="project" value="InterPro"/>
</dbReference>
<evidence type="ECO:0000256" key="8">
    <source>
        <dbReference type="PIRSR" id="PIRSR016262-3"/>
    </source>
</evidence>
<evidence type="ECO:0000256" key="2">
    <source>
        <dbReference type="ARBA" id="ARBA00007907"/>
    </source>
</evidence>
<feature type="binding site" evidence="7">
    <location>
        <begin position="156"/>
        <end position="158"/>
    </location>
    <ligand>
        <name>substrate</name>
    </ligand>
</feature>
<sequence>MRTILLRRLGSMEYGKCLALQMDLLARRVAGEVPDTLLLVEHPSVFTIGKRDTQNDILWTEAELKQRGTTVHKIDRGGQVTWHGPGQLVGYPIFNASELHAQLTGSPAGSKFSYWWVNRLQDVLMNTIRAHGIPKYGLTEDVGIWVGDDLDRKVAALGLQLRQGCSMHGFALNVNPDLTFYDGIVPCGLKDKGVTSIAREVARPDLTVDDVIPTVVREFEEVFQATVVNQPPEAPAAA</sequence>
<evidence type="ECO:0000256" key="3">
    <source>
        <dbReference type="ARBA" id="ARBA00012334"/>
    </source>
</evidence>
<dbReference type="InterPro" id="IPR000544">
    <property type="entry name" value="Octanoyltransferase"/>
</dbReference>
<gene>
    <name evidence="10" type="ORF">EGYM00163_LOCUS9391</name>
</gene>
<dbReference type="Gene3D" id="3.30.930.10">
    <property type="entry name" value="Bira Bifunctional Protein, Domain 2"/>
    <property type="match status" value="1"/>
</dbReference>
<comment type="similarity">
    <text evidence="2">Belongs to the LipB family.</text>
</comment>
<dbReference type="GO" id="GO:0033819">
    <property type="term" value="F:lipoyl(octanoyl) transferase activity"/>
    <property type="evidence" value="ECO:0007669"/>
    <property type="project" value="UniProtKB-EC"/>
</dbReference>
<evidence type="ECO:0000256" key="1">
    <source>
        <dbReference type="ARBA" id="ARBA00004821"/>
    </source>
</evidence>
<dbReference type="PANTHER" id="PTHR10993">
    <property type="entry name" value="OCTANOYLTRANSFERASE"/>
    <property type="match status" value="1"/>
</dbReference>
<dbReference type="EC" id="2.3.1.181" evidence="3"/>
<dbReference type="NCBIfam" id="TIGR00214">
    <property type="entry name" value="lipB"/>
    <property type="match status" value="1"/>
</dbReference>
<comment type="pathway">
    <text evidence="1">Protein modification; protein lipoylation via endogenous pathway; protein N(6)-(lipoyl)lysine from octanoyl-[acyl-carrier-protein]: step 1/2.</text>
</comment>
<dbReference type="PROSITE" id="PS51733">
    <property type="entry name" value="BPL_LPL_CATALYTIC"/>
    <property type="match status" value="1"/>
</dbReference>
<feature type="binding site" evidence="7">
    <location>
        <begin position="169"/>
        <end position="171"/>
    </location>
    <ligand>
        <name>substrate</name>
    </ligand>
</feature>
<dbReference type="PROSITE" id="PS01313">
    <property type="entry name" value="LIPB"/>
    <property type="match status" value="1"/>
</dbReference>
<dbReference type="InterPro" id="IPR004143">
    <property type="entry name" value="BPL_LPL_catalytic"/>
</dbReference>
<feature type="domain" description="BPL/LPL catalytic" evidence="9">
    <location>
        <begin position="31"/>
        <end position="227"/>
    </location>
</feature>
<feature type="site" description="Lowers pKa of active site Cys" evidence="8">
    <location>
        <position position="153"/>
    </location>
</feature>
<dbReference type="AlphaFoldDB" id="A0A7S4CIT7"/>
<dbReference type="SUPFAM" id="SSF55681">
    <property type="entry name" value="Class II aaRS and biotin synthetases"/>
    <property type="match status" value="1"/>
</dbReference>
<evidence type="ECO:0000256" key="5">
    <source>
        <dbReference type="ARBA" id="ARBA00023315"/>
    </source>
</evidence>
<evidence type="ECO:0000256" key="6">
    <source>
        <dbReference type="PIRSR" id="PIRSR016262-1"/>
    </source>
</evidence>
<dbReference type="UniPathway" id="UPA00538">
    <property type="reaction ID" value="UER00592"/>
</dbReference>
<name>A0A7S4CIT7_9EUGL</name>
<evidence type="ECO:0000313" key="10">
    <source>
        <dbReference type="EMBL" id="CAE0798271.1"/>
    </source>
</evidence>
<dbReference type="InterPro" id="IPR045864">
    <property type="entry name" value="aa-tRNA-synth_II/BPL/LPL"/>
</dbReference>
<dbReference type="HAMAP" id="MF_00013">
    <property type="entry name" value="LipB"/>
    <property type="match status" value="1"/>
</dbReference>
<evidence type="ECO:0000256" key="7">
    <source>
        <dbReference type="PIRSR" id="PIRSR016262-2"/>
    </source>
</evidence>
<dbReference type="InterPro" id="IPR020605">
    <property type="entry name" value="Octanoyltransferase_CS"/>
</dbReference>
<keyword evidence="5" id="KW-0012">Acyltransferase</keyword>
<accession>A0A7S4CIT7</accession>
<feature type="active site" description="Acyl-thioester intermediate" evidence="6">
    <location>
        <position position="187"/>
    </location>
</feature>
<evidence type="ECO:0000256" key="4">
    <source>
        <dbReference type="ARBA" id="ARBA00022679"/>
    </source>
</evidence>
<dbReference type="PIRSF" id="PIRSF016262">
    <property type="entry name" value="LPLase"/>
    <property type="match status" value="1"/>
</dbReference>
<dbReference type="EMBL" id="HBJA01028794">
    <property type="protein sequence ID" value="CAE0798271.1"/>
    <property type="molecule type" value="Transcribed_RNA"/>
</dbReference>
<dbReference type="CDD" id="cd16444">
    <property type="entry name" value="LipB"/>
    <property type="match status" value="1"/>
</dbReference>
<proteinExistence type="inferred from homology"/>
<feature type="binding site" evidence="7">
    <location>
        <begin position="76"/>
        <end position="83"/>
    </location>
    <ligand>
        <name>substrate</name>
    </ligand>
</feature>
<protein>
    <recommendedName>
        <fullName evidence="3">lipoyl(octanoyl) transferase</fullName>
        <ecNumber evidence="3">2.3.1.181</ecNumber>
    </recommendedName>
</protein>
<dbReference type="PANTHER" id="PTHR10993:SF7">
    <property type="entry name" value="LIPOYLTRANSFERASE 2, MITOCHONDRIAL-RELATED"/>
    <property type="match status" value="1"/>
</dbReference>
<keyword evidence="4" id="KW-0808">Transferase</keyword>
<organism evidence="10">
    <name type="scientific">Eutreptiella gymnastica</name>
    <dbReference type="NCBI Taxonomy" id="73025"/>
    <lineage>
        <taxon>Eukaryota</taxon>
        <taxon>Discoba</taxon>
        <taxon>Euglenozoa</taxon>
        <taxon>Euglenida</taxon>
        <taxon>Spirocuta</taxon>
        <taxon>Euglenophyceae</taxon>
        <taxon>Eutreptiales</taxon>
        <taxon>Eutreptiaceae</taxon>
        <taxon>Eutreptiella</taxon>
    </lineage>
</organism>
<evidence type="ECO:0000259" key="9">
    <source>
        <dbReference type="PROSITE" id="PS51733"/>
    </source>
</evidence>
<dbReference type="NCBIfam" id="NF010925">
    <property type="entry name" value="PRK14345.1"/>
    <property type="match status" value="1"/>
</dbReference>
<reference evidence="10" key="1">
    <citation type="submission" date="2021-01" db="EMBL/GenBank/DDBJ databases">
        <authorList>
            <person name="Corre E."/>
            <person name="Pelletier E."/>
            <person name="Niang G."/>
            <person name="Scheremetjew M."/>
            <person name="Finn R."/>
            <person name="Kale V."/>
            <person name="Holt S."/>
            <person name="Cochrane G."/>
            <person name="Meng A."/>
            <person name="Brown T."/>
            <person name="Cohen L."/>
        </authorList>
    </citation>
    <scope>NUCLEOTIDE SEQUENCE</scope>
    <source>
        <strain evidence="10">CCMP1594</strain>
    </source>
</reference>